<dbReference type="AlphaFoldDB" id="A0AAD3Y2Z3"/>
<evidence type="ECO:0000313" key="3">
    <source>
        <dbReference type="Proteomes" id="UP001279734"/>
    </source>
</evidence>
<dbReference type="Proteomes" id="UP001279734">
    <property type="component" value="Unassembled WGS sequence"/>
</dbReference>
<dbReference type="GO" id="GO:0005634">
    <property type="term" value="C:nucleus"/>
    <property type="evidence" value="ECO:0007669"/>
    <property type="project" value="InterPro"/>
</dbReference>
<evidence type="ECO:0000259" key="1">
    <source>
        <dbReference type="Pfam" id="PF01486"/>
    </source>
</evidence>
<evidence type="ECO:0000313" key="2">
    <source>
        <dbReference type="EMBL" id="GMH27238.1"/>
    </source>
</evidence>
<protein>
    <recommendedName>
        <fullName evidence="1">K-box domain-containing protein</fullName>
    </recommendedName>
</protein>
<reference evidence="2" key="1">
    <citation type="submission" date="2023-05" db="EMBL/GenBank/DDBJ databases">
        <title>Nepenthes gracilis genome sequencing.</title>
        <authorList>
            <person name="Fukushima K."/>
        </authorList>
    </citation>
    <scope>NUCLEOTIDE SEQUENCE</scope>
    <source>
        <strain evidence="2">SING2019-196</strain>
    </source>
</reference>
<proteinExistence type="predicted"/>
<sequence length="120" mass="13409">MPVTCVSSFCSGLRNLLGEDLGPLNVKELDQLEHQLEASLNQIRCTKLEQISKENHLRQSFWGGSEQGFPFGQQHAQPHGFFQPLGCNPTLQAGYNPEALDQMTPNTHAQVGCFIPEWML</sequence>
<dbReference type="GO" id="GO:0003700">
    <property type="term" value="F:DNA-binding transcription factor activity"/>
    <property type="evidence" value="ECO:0007669"/>
    <property type="project" value="InterPro"/>
</dbReference>
<dbReference type="InterPro" id="IPR002487">
    <property type="entry name" value="TF_Kbox"/>
</dbReference>
<accession>A0AAD3Y2Z3</accession>
<gene>
    <name evidence="2" type="ORF">Nepgr_029081</name>
</gene>
<dbReference type="EMBL" id="BSYO01000032">
    <property type="protein sequence ID" value="GMH27238.1"/>
    <property type="molecule type" value="Genomic_DNA"/>
</dbReference>
<feature type="domain" description="K-box" evidence="1">
    <location>
        <begin position="12"/>
        <end position="54"/>
    </location>
</feature>
<comment type="caution">
    <text evidence="2">The sequence shown here is derived from an EMBL/GenBank/DDBJ whole genome shotgun (WGS) entry which is preliminary data.</text>
</comment>
<name>A0AAD3Y2Z3_NEPGR</name>
<dbReference type="Pfam" id="PF01486">
    <property type="entry name" value="K-box"/>
    <property type="match status" value="1"/>
</dbReference>
<keyword evidence="3" id="KW-1185">Reference proteome</keyword>
<organism evidence="2 3">
    <name type="scientific">Nepenthes gracilis</name>
    <name type="common">Slender pitcher plant</name>
    <dbReference type="NCBI Taxonomy" id="150966"/>
    <lineage>
        <taxon>Eukaryota</taxon>
        <taxon>Viridiplantae</taxon>
        <taxon>Streptophyta</taxon>
        <taxon>Embryophyta</taxon>
        <taxon>Tracheophyta</taxon>
        <taxon>Spermatophyta</taxon>
        <taxon>Magnoliopsida</taxon>
        <taxon>eudicotyledons</taxon>
        <taxon>Gunneridae</taxon>
        <taxon>Pentapetalae</taxon>
        <taxon>Caryophyllales</taxon>
        <taxon>Nepenthaceae</taxon>
        <taxon>Nepenthes</taxon>
    </lineage>
</organism>